<organism evidence="1 2">
    <name type="scientific">Aliiroseovarius pelagivivens</name>
    <dbReference type="NCBI Taxonomy" id="1639690"/>
    <lineage>
        <taxon>Bacteria</taxon>
        <taxon>Pseudomonadati</taxon>
        <taxon>Pseudomonadota</taxon>
        <taxon>Alphaproteobacteria</taxon>
        <taxon>Rhodobacterales</taxon>
        <taxon>Paracoccaceae</taxon>
        <taxon>Aliiroseovarius</taxon>
    </lineage>
</organism>
<gene>
    <name evidence="1" type="ORF">ALP8811_02024</name>
</gene>
<dbReference type="Proteomes" id="UP000244911">
    <property type="component" value="Unassembled WGS sequence"/>
</dbReference>
<proteinExistence type="predicted"/>
<dbReference type="AlphaFoldDB" id="A0A2R8ALT7"/>
<protein>
    <submittedName>
        <fullName evidence="1">Uncharacterized protein</fullName>
    </submittedName>
</protein>
<keyword evidence="2" id="KW-1185">Reference proteome</keyword>
<evidence type="ECO:0000313" key="1">
    <source>
        <dbReference type="EMBL" id="SPF77005.1"/>
    </source>
</evidence>
<name>A0A2R8ALT7_9RHOB</name>
<dbReference type="EMBL" id="OMOI01000001">
    <property type="protein sequence ID" value="SPF77005.1"/>
    <property type="molecule type" value="Genomic_DNA"/>
</dbReference>
<accession>A0A2R8ALT7</accession>
<reference evidence="1 2" key="1">
    <citation type="submission" date="2018-03" db="EMBL/GenBank/DDBJ databases">
        <authorList>
            <person name="Keele B.F."/>
        </authorList>
    </citation>
    <scope>NUCLEOTIDE SEQUENCE [LARGE SCALE GENOMIC DNA]</scope>
    <source>
        <strain evidence="1 2">CECT 8811</strain>
    </source>
</reference>
<evidence type="ECO:0000313" key="2">
    <source>
        <dbReference type="Proteomes" id="UP000244911"/>
    </source>
</evidence>
<sequence>MPLLRGYVSHRDSVVGIQKSVSVLRPLFQIQICKVNIPTIPPSFELSNYEGPLVCKACQKRVRAAKVTSLPEVYLCNVCFGLGAGVRCIKHECPFRAVICCCIPFQRFS</sequence>